<sequence length="65" mass="7535">MSHHSLRIDKILSDISNLSTEDQEYVVSVIRKGLDDTKVGRQIQSEILQKREELKKRSEEALVKL</sequence>
<keyword evidence="2" id="KW-1185">Reference proteome</keyword>
<protein>
    <submittedName>
        <fullName evidence="1">Uncharacterized protein</fullName>
    </submittedName>
</protein>
<dbReference type="AlphaFoldDB" id="A0A9E7TMK4"/>
<accession>A0A9E7TMK4</accession>
<name>A0A9E7TMK4_9EURY</name>
<dbReference type="GeneID" id="74306896"/>
<evidence type="ECO:0000313" key="2">
    <source>
        <dbReference type="Proteomes" id="UP001060368"/>
    </source>
</evidence>
<proteinExistence type="predicted"/>
<dbReference type="RefSeq" id="WP_257743500.1">
    <property type="nucleotide sequence ID" value="NZ_CP096115.1"/>
</dbReference>
<evidence type="ECO:0000313" key="1">
    <source>
        <dbReference type="EMBL" id="UUX93361.1"/>
    </source>
</evidence>
<organism evidence="1 2">
    <name type="scientific">Methanoplanus endosymbiosus</name>
    <dbReference type="NCBI Taxonomy" id="33865"/>
    <lineage>
        <taxon>Archaea</taxon>
        <taxon>Methanobacteriati</taxon>
        <taxon>Methanobacteriota</taxon>
        <taxon>Stenosarchaea group</taxon>
        <taxon>Methanomicrobia</taxon>
        <taxon>Methanomicrobiales</taxon>
        <taxon>Methanomicrobiaceae</taxon>
        <taxon>Methanoplanus</taxon>
    </lineage>
</organism>
<dbReference type="EMBL" id="CP096115">
    <property type="protein sequence ID" value="UUX93361.1"/>
    <property type="molecule type" value="Genomic_DNA"/>
</dbReference>
<dbReference type="KEGG" id="mend:L6E24_04330"/>
<reference evidence="1" key="1">
    <citation type="submission" date="2022-04" db="EMBL/GenBank/DDBJ databases">
        <title>Complete genome of Methanoplanus endosymbiosus DSM 3599.</title>
        <authorList>
            <person name="Chen S.-C."/>
            <person name="You Y.-T."/>
            <person name="Zhou Y.-Z."/>
            <person name="Lai M.-C."/>
        </authorList>
    </citation>
    <scope>NUCLEOTIDE SEQUENCE</scope>
    <source>
        <strain evidence="1">DSM 3599</strain>
    </source>
</reference>
<dbReference type="Proteomes" id="UP001060368">
    <property type="component" value="Chromosome"/>
</dbReference>
<gene>
    <name evidence="1" type="ORF">L6E24_04330</name>
</gene>